<evidence type="ECO:0000313" key="2">
    <source>
        <dbReference type="Proteomes" id="UP000178700"/>
    </source>
</evidence>
<dbReference type="AlphaFoldDB" id="A0A1F6V4D0"/>
<name>A0A1F6V4D0_9BACT</name>
<organism evidence="1 2">
    <name type="scientific">Candidatus Nomurabacteria bacterium RIFCSPHIGHO2_01_FULL_39_10</name>
    <dbReference type="NCBI Taxonomy" id="1801733"/>
    <lineage>
        <taxon>Bacteria</taxon>
        <taxon>Candidatus Nomuraibacteriota</taxon>
    </lineage>
</organism>
<sequence>MILVVTRHAQEKMDLNGITEEQVKLAIQRGAKTPQTEGLVAVYTYIRVAYKICGEKYIIKTVMIDR</sequence>
<dbReference type="Pfam" id="PF14076">
    <property type="entry name" value="DUF4258"/>
    <property type="match status" value="1"/>
</dbReference>
<comment type="caution">
    <text evidence="1">The sequence shown here is derived from an EMBL/GenBank/DDBJ whole genome shotgun (WGS) entry which is preliminary data.</text>
</comment>
<protein>
    <recommendedName>
        <fullName evidence="3">DUF4258 domain-containing protein</fullName>
    </recommendedName>
</protein>
<dbReference type="Proteomes" id="UP000178700">
    <property type="component" value="Unassembled WGS sequence"/>
</dbReference>
<proteinExistence type="predicted"/>
<reference evidence="1 2" key="1">
    <citation type="journal article" date="2016" name="Nat. Commun.">
        <title>Thousands of microbial genomes shed light on interconnected biogeochemical processes in an aquifer system.</title>
        <authorList>
            <person name="Anantharaman K."/>
            <person name="Brown C.T."/>
            <person name="Hug L.A."/>
            <person name="Sharon I."/>
            <person name="Castelle C.J."/>
            <person name="Probst A.J."/>
            <person name="Thomas B.C."/>
            <person name="Singh A."/>
            <person name="Wilkins M.J."/>
            <person name="Karaoz U."/>
            <person name="Brodie E.L."/>
            <person name="Williams K.H."/>
            <person name="Hubbard S.S."/>
            <person name="Banfield J.F."/>
        </authorList>
    </citation>
    <scope>NUCLEOTIDE SEQUENCE [LARGE SCALE GENOMIC DNA]</scope>
</reference>
<dbReference type="EMBL" id="MFTJ01000050">
    <property type="protein sequence ID" value="OGI64475.1"/>
    <property type="molecule type" value="Genomic_DNA"/>
</dbReference>
<evidence type="ECO:0008006" key="3">
    <source>
        <dbReference type="Google" id="ProtNLM"/>
    </source>
</evidence>
<gene>
    <name evidence="1" type="ORF">A2642_01770</name>
</gene>
<dbReference type="InterPro" id="IPR025354">
    <property type="entry name" value="DUF4258"/>
</dbReference>
<evidence type="ECO:0000313" key="1">
    <source>
        <dbReference type="EMBL" id="OGI64475.1"/>
    </source>
</evidence>
<accession>A0A1F6V4D0</accession>